<evidence type="ECO:0000256" key="1">
    <source>
        <dbReference type="ARBA" id="ARBA00012493"/>
    </source>
</evidence>
<dbReference type="CDD" id="cd09274">
    <property type="entry name" value="RNase_HI_RT_Ty3"/>
    <property type="match status" value="1"/>
</dbReference>
<feature type="compositionally biased region" description="Low complexity" evidence="10">
    <location>
        <begin position="1096"/>
        <end position="1107"/>
    </location>
</feature>
<dbReference type="GO" id="GO:0003964">
    <property type="term" value="F:RNA-directed DNA polymerase activity"/>
    <property type="evidence" value="ECO:0007669"/>
    <property type="project" value="UniProtKB-KW"/>
</dbReference>
<accession>A0A8X7MQ64</accession>
<keyword evidence="6" id="KW-0255">Endonuclease</keyword>
<dbReference type="CDD" id="cd01647">
    <property type="entry name" value="RT_LTR"/>
    <property type="match status" value="1"/>
</dbReference>
<dbReference type="Gene3D" id="3.10.20.90">
    <property type="entry name" value="Phosphatidylinositol 3-kinase Catalytic Subunit, Chain A, domain 1"/>
    <property type="match status" value="1"/>
</dbReference>
<sequence>MTTLKTNETIHLSLRDGLGYERSWIKTEDETLGALATSYAKATRTDEADFFLTIRSVPVSTYAQIRQLPLLNGDVLSVTMNPARAIPFQRYEWIRLLLQLSPVDQNGAEYDHYDGPTTHDDERRLLVLLTNIWPGIPTTAIYLRALGQLTIENVRRTFELALDGKRLQHFDERPTKDCPLSSLDKNVPLHFERDQSTEQVDARLTTNDLLLRAGVDGDREPVFFQVQVEWEHQVFRMCAEQEISGDDLLSWLRHHLGQTTSPLYACHGLRLITKVSLGHHGFRRGQMYEISVAAGIEPSWTIRLDLKTSNTSRIGKNESPAYREASLENGNGRRIFGDVYIGNSHGILRGSIRKVPAQSDSLRLQLRGPATGHWVLVLSPRSPLSTVTNFLENTYGRTFRYYKADKEINPNYSTPHLRDGDTIDAISYQHYLQEDTPERTASDPNALRLIQKGALTTLPPPPPGYVKLKLEGEHIDTWTATIKTTAAFSLISDHINKAYGKTFRYVIDGQRILERMTIFQNDLENMDEIDVLTEQIGGGPSVDDHDFDRYSETRGDQEQEPAQQQTSNSTSPTNPFPLPENESLQEISSSTTGRRRGMVRTKGTIDAVGKFEGRNAKAFLRKFEALDISDEERLKFLSFYVEDKDPDIFSLIEAHSSYISGSWPAVRHFIMTGFEGPEMDKYTEHDLSAFVLRDRTIGTLTELNHYSLAFKDIGDKLVQRGQIGSKQLLQYFVRGLPLELLSALQNSSLRDEGATFQQVLEEVQRCFQPETFFKKATLEMQRERAQVDHRAPTHGPALNLSQAVSTSRNTNSSDVVRQLEKISLNFAQALERFTPPAIPIQTIPPQGPLPAQNLGLPPFPGPPARTQQYGGYNAMFPQQGNTIGNMPMNTWSGPPGNSNAMPPQQGNANGNVPMNTWNGPPGSNNASNPATGPNAQPIQRPTTCVYCNDPQHGRDRCPILFTHVQQGIVQVANNSICWNDGTRISAQWGHLQDQVNERLRHQGQAPATANKTDAMQANYLTFMFPEDDVVDRGCHTHSVSVDATEKRPSGKESEQRNVRPRLTRTNPVGGQGAAPQVRFNLPSGSTGSTLPTPHVSPDSSLSEPPDLTDQAIQEDEDLEEGDGDGADETIPGSKPTRLPNLWKRARRSKVTRLSRPQEVAQSLMNAPITLPWQTIIGLSPEVQKAILEQLRGELLPWPVTGRPVPWDTNEDISPRNIAAHIYSQLMNRVPRQNQESVAEKLIHQMNHATIDGEDDVPSWYTRGLPMSTVYINNRGYRALLDSGSQINVMKSRIQQEQRFPLRYDGRHIVVGAGQNKSVLDGLVEHFPIRIGSVVATVHFFVQEKCGYDILLGMPALNALRISIDCVSGNATMTTDDNKIVELQVVDPDDPAHTNTLEGAGYSRTMTEANHLYLQVNQQRLVSSGAWTATPTTYHLNTKRKSVEEKIRPTAVPSSTFIHQHLRTIDYDRDPYCTPLTANAPPFQPSEKLTIERINTLNFGPPDFINAEERNLLLHALNLRQRAIAFDKRDKRSLNPAYADPFLINLSTHEPWTDPSPPYPKADRESALQLLQEQLLDGDLEYSASPYVTSHFFVKKKNGDLRMITDMRTANQYTVRDANIPPYLPDYVDGFDGRVCYGLGDLLSFFDQLPLDPGSRLLTAIRTPLGLLQKTGLPQGGTNSPAVAQRVSDHVGGNDVPDSIVPFIDDFGVKGPRTRYDDQTLPGTTVCRWVYEYAVTLERFLYRIEHAHLVVSGAKMVVITDELDITGIRVGFNGKSADPSKVDKLQEWPNPCPSQSSLRGFLGIANFLRPFIKDMAIIDEPLRKLVGRTFKWNPEATAAVENVKTAAAAHHHLGVIDYESTSPIVVSVDSSQIAVGYTLLQEHPAPRGRVVVLYDSIAMTETEARYSQPKLELCGVYKAIRKLRYHLIGTRFILEVDAMSLRQMINKPDVGNATMIRWIANLKEYDFTIRHIPGKHHVIPDGLSRTNFNNAEEAEAWPEDGHIRSIEHTVLTQSIDTNNDVPDYKFAKNKYVQRFGGLALWLSTGGTHPDLSKLSRQERKRIRGQLSGFFLEQGRLYRRNPERSPQLVIDNPNDKAKVMAYVHEELGHRGRDAMTALLLERFWWESIRGDCAKHARSCATCQRRSRETEVEAQRSTPIPRLFEDFALDIVDTGAGTGLRRYLVIARDLLTGWVEARALPNKLASSVAKFIEDDILARYGPMVRQILTDNGPENSGETEALLRRLGLRHARITPNHPQGNAIVERGHAPIVEGLLKASYDDRERCHLYLPHILLADRITARRTTGRSPFELVFGYSPLLPIDHDLTSFQIVDWAQIHTRADLLGARARQLRRRDEDLQAAAALLHQARAQGRDYMDRRNDHKRREPLAPG</sequence>
<dbReference type="GO" id="GO:0004190">
    <property type="term" value="F:aspartic-type endopeptidase activity"/>
    <property type="evidence" value="ECO:0007669"/>
    <property type="project" value="UniProtKB-KW"/>
</dbReference>
<keyword evidence="14" id="KW-1185">Reference proteome</keyword>
<dbReference type="InterPro" id="IPR050951">
    <property type="entry name" value="Retrovirus_Pol_polyprotein"/>
</dbReference>
<keyword evidence="2" id="KW-0808">Transferase</keyword>
<proteinExistence type="predicted"/>
<feature type="region of interest" description="Disordered" evidence="10">
    <location>
        <begin position="1039"/>
        <end position="1138"/>
    </location>
</feature>
<dbReference type="InterPro" id="IPR001584">
    <property type="entry name" value="Integrase_cat-core"/>
</dbReference>
<evidence type="ECO:0000256" key="7">
    <source>
        <dbReference type="ARBA" id="ARBA00022801"/>
    </source>
</evidence>
<feature type="region of interest" description="Disordered" evidence="10">
    <location>
        <begin position="894"/>
        <end position="937"/>
    </location>
</feature>
<dbReference type="SUPFAM" id="SSF53098">
    <property type="entry name" value="Ribonuclease H-like"/>
    <property type="match status" value="1"/>
</dbReference>
<evidence type="ECO:0000256" key="5">
    <source>
        <dbReference type="ARBA" id="ARBA00022750"/>
    </source>
</evidence>
<dbReference type="CDD" id="cd00303">
    <property type="entry name" value="retropepsin_like"/>
    <property type="match status" value="1"/>
</dbReference>
<dbReference type="GO" id="GO:0006508">
    <property type="term" value="P:proteolysis"/>
    <property type="evidence" value="ECO:0007669"/>
    <property type="project" value="InterPro"/>
</dbReference>
<keyword evidence="7" id="KW-0378">Hydrolase</keyword>
<dbReference type="Pfam" id="PF13650">
    <property type="entry name" value="Asp_protease_2"/>
    <property type="match status" value="1"/>
</dbReference>
<feature type="compositionally biased region" description="Basic and acidic residues" evidence="10">
    <location>
        <begin position="1043"/>
        <end position="1057"/>
    </location>
</feature>
<feature type="domain" description="Reverse transcriptase" evidence="11">
    <location>
        <begin position="1574"/>
        <end position="1769"/>
    </location>
</feature>
<dbReference type="EMBL" id="LWDE02000708">
    <property type="protein sequence ID" value="KAE8245564.1"/>
    <property type="molecule type" value="Genomic_DNA"/>
</dbReference>
<comment type="caution">
    <text evidence="13">The sequence shown here is derived from an EMBL/GenBank/DDBJ whole genome shotgun (WGS) entry which is preliminary data.</text>
</comment>
<feature type="compositionally biased region" description="Polar residues" evidence="10">
    <location>
        <begin position="799"/>
        <end position="811"/>
    </location>
</feature>
<reference evidence="13" key="2">
    <citation type="journal article" date="2019" name="IMA Fungus">
        <title>Genome sequencing and comparison of five Tilletia species to identify candidate genes for the detection of regulated species infecting wheat.</title>
        <authorList>
            <person name="Nguyen H.D.T."/>
            <person name="Sultana T."/>
            <person name="Kesanakurti P."/>
            <person name="Hambleton S."/>
        </authorList>
    </citation>
    <scope>NUCLEOTIDE SEQUENCE</scope>
    <source>
        <strain evidence="13">DAOMC 236426</strain>
    </source>
</reference>
<keyword evidence="9" id="KW-0695">RNA-directed DNA polymerase</keyword>
<evidence type="ECO:0000256" key="6">
    <source>
        <dbReference type="ARBA" id="ARBA00022759"/>
    </source>
</evidence>
<dbReference type="SUPFAM" id="SSF56672">
    <property type="entry name" value="DNA/RNA polymerases"/>
    <property type="match status" value="1"/>
</dbReference>
<organism evidence="13 14">
    <name type="scientific">Tilletia controversa</name>
    <name type="common">dwarf bunt fungus</name>
    <dbReference type="NCBI Taxonomy" id="13291"/>
    <lineage>
        <taxon>Eukaryota</taxon>
        <taxon>Fungi</taxon>
        <taxon>Dikarya</taxon>
        <taxon>Basidiomycota</taxon>
        <taxon>Ustilaginomycotina</taxon>
        <taxon>Exobasidiomycetes</taxon>
        <taxon>Tilletiales</taxon>
        <taxon>Tilletiaceae</taxon>
        <taxon>Tilletia</taxon>
    </lineage>
</organism>
<keyword evidence="8" id="KW-0694">RNA-binding</keyword>
<dbReference type="Pfam" id="PF00078">
    <property type="entry name" value="RVT_1"/>
    <property type="match status" value="1"/>
</dbReference>
<dbReference type="InterPro" id="IPR041373">
    <property type="entry name" value="RT_RNaseH"/>
</dbReference>
<keyword evidence="4" id="KW-0540">Nuclease</keyword>
<evidence type="ECO:0000256" key="4">
    <source>
        <dbReference type="ARBA" id="ARBA00022722"/>
    </source>
</evidence>
<dbReference type="GO" id="GO:0015074">
    <property type="term" value="P:DNA integration"/>
    <property type="evidence" value="ECO:0007669"/>
    <property type="project" value="InterPro"/>
</dbReference>
<dbReference type="GO" id="GO:0003723">
    <property type="term" value="F:RNA binding"/>
    <property type="evidence" value="ECO:0007669"/>
    <property type="project" value="UniProtKB-KW"/>
</dbReference>
<feature type="compositionally biased region" description="Polar residues" evidence="10">
    <location>
        <begin position="560"/>
        <end position="573"/>
    </location>
</feature>
<evidence type="ECO:0000256" key="8">
    <source>
        <dbReference type="ARBA" id="ARBA00022884"/>
    </source>
</evidence>
<feature type="compositionally biased region" description="Basic and acidic residues" evidence="10">
    <location>
        <begin position="542"/>
        <end position="557"/>
    </location>
</feature>
<keyword evidence="5" id="KW-0645">Protease</keyword>
<feature type="compositionally biased region" description="Low complexity" evidence="10">
    <location>
        <begin position="918"/>
        <end position="930"/>
    </location>
</feature>
<reference evidence="13" key="1">
    <citation type="submission" date="2016-04" db="EMBL/GenBank/DDBJ databases">
        <authorList>
            <person name="Nguyen H.D."/>
            <person name="Samba Siva P."/>
            <person name="Cullis J."/>
            <person name="Levesque C.A."/>
            <person name="Hambleton S."/>
        </authorList>
    </citation>
    <scope>NUCLEOTIDE SEQUENCE</scope>
    <source>
        <strain evidence="13">DAOMC 236426</strain>
    </source>
</reference>
<evidence type="ECO:0000256" key="2">
    <source>
        <dbReference type="ARBA" id="ARBA00022679"/>
    </source>
</evidence>
<feature type="compositionally biased region" description="Acidic residues" evidence="10">
    <location>
        <begin position="1112"/>
        <end position="1127"/>
    </location>
</feature>
<feature type="region of interest" description="Disordered" evidence="10">
    <location>
        <begin position="2369"/>
        <end position="2388"/>
    </location>
</feature>
<evidence type="ECO:0000313" key="14">
    <source>
        <dbReference type="Proteomes" id="UP000077684"/>
    </source>
</evidence>
<dbReference type="Gene3D" id="3.30.420.10">
    <property type="entry name" value="Ribonuclease H-like superfamily/Ribonuclease H"/>
    <property type="match status" value="1"/>
</dbReference>
<dbReference type="PANTHER" id="PTHR37984:SF5">
    <property type="entry name" value="PROTEIN NYNRIN-LIKE"/>
    <property type="match status" value="1"/>
</dbReference>
<dbReference type="PROSITE" id="PS50994">
    <property type="entry name" value="INTEGRASE"/>
    <property type="match status" value="1"/>
</dbReference>
<dbReference type="InterPro" id="IPR043128">
    <property type="entry name" value="Rev_trsase/Diguanyl_cyclase"/>
</dbReference>
<dbReference type="Gene3D" id="2.40.70.10">
    <property type="entry name" value="Acid Proteases"/>
    <property type="match status" value="1"/>
</dbReference>
<evidence type="ECO:0000313" key="13">
    <source>
        <dbReference type="EMBL" id="KAE8245564.1"/>
    </source>
</evidence>
<dbReference type="EC" id="2.7.7.49" evidence="1"/>
<feature type="domain" description="Integrase catalytic" evidence="12">
    <location>
        <begin position="2152"/>
        <end position="2314"/>
    </location>
</feature>
<feature type="region of interest" description="Disordered" evidence="10">
    <location>
        <begin position="535"/>
        <end position="598"/>
    </location>
</feature>
<dbReference type="Proteomes" id="UP000077684">
    <property type="component" value="Unassembled WGS sequence"/>
</dbReference>
<dbReference type="InterPro" id="IPR036397">
    <property type="entry name" value="RNaseH_sf"/>
</dbReference>
<dbReference type="Gene3D" id="3.10.10.10">
    <property type="entry name" value="HIV Type 1 Reverse Transcriptase, subunit A, domain 1"/>
    <property type="match status" value="1"/>
</dbReference>
<dbReference type="PROSITE" id="PS00141">
    <property type="entry name" value="ASP_PROTEASE"/>
    <property type="match status" value="1"/>
</dbReference>
<evidence type="ECO:0000256" key="3">
    <source>
        <dbReference type="ARBA" id="ARBA00022695"/>
    </source>
</evidence>
<dbReference type="PROSITE" id="PS50878">
    <property type="entry name" value="RT_POL"/>
    <property type="match status" value="1"/>
</dbReference>
<name>A0A8X7MQ64_9BASI</name>
<dbReference type="InterPro" id="IPR043502">
    <property type="entry name" value="DNA/RNA_pol_sf"/>
</dbReference>
<dbReference type="InterPro" id="IPR021109">
    <property type="entry name" value="Peptidase_aspartic_dom_sf"/>
</dbReference>
<feature type="region of interest" description="Disordered" evidence="10">
    <location>
        <begin position="788"/>
        <end position="811"/>
    </location>
</feature>
<dbReference type="InterPro" id="IPR012337">
    <property type="entry name" value="RNaseH-like_sf"/>
</dbReference>
<evidence type="ECO:0000259" key="11">
    <source>
        <dbReference type="PROSITE" id="PS50878"/>
    </source>
</evidence>
<feature type="compositionally biased region" description="Polar residues" evidence="10">
    <location>
        <begin position="582"/>
        <end position="592"/>
    </location>
</feature>
<dbReference type="GO" id="GO:0004519">
    <property type="term" value="F:endonuclease activity"/>
    <property type="evidence" value="ECO:0007669"/>
    <property type="project" value="UniProtKB-KW"/>
</dbReference>
<feature type="compositionally biased region" description="Polar residues" evidence="10">
    <location>
        <begin position="894"/>
        <end position="917"/>
    </location>
</feature>
<dbReference type="Pfam" id="PF17921">
    <property type="entry name" value="Integrase_H2C2"/>
    <property type="match status" value="1"/>
</dbReference>
<evidence type="ECO:0000256" key="9">
    <source>
        <dbReference type="ARBA" id="ARBA00022918"/>
    </source>
</evidence>
<dbReference type="Pfam" id="PF17917">
    <property type="entry name" value="RT_RNaseH"/>
    <property type="match status" value="1"/>
</dbReference>
<dbReference type="PANTHER" id="PTHR37984">
    <property type="entry name" value="PROTEIN CBG26694"/>
    <property type="match status" value="1"/>
</dbReference>
<evidence type="ECO:0000256" key="10">
    <source>
        <dbReference type="SAM" id="MobiDB-lite"/>
    </source>
</evidence>
<dbReference type="InterPro" id="IPR000477">
    <property type="entry name" value="RT_dom"/>
</dbReference>
<dbReference type="InterPro" id="IPR001969">
    <property type="entry name" value="Aspartic_peptidase_AS"/>
</dbReference>
<keyword evidence="5" id="KW-0064">Aspartyl protease</keyword>
<dbReference type="InterPro" id="IPR041588">
    <property type="entry name" value="Integrase_H2C2"/>
</dbReference>
<evidence type="ECO:0000259" key="12">
    <source>
        <dbReference type="PROSITE" id="PS50994"/>
    </source>
</evidence>
<protein>
    <recommendedName>
        <fullName evidence="1">RNA-directed DNA polymerase</fullName>
        <ecNumber evidence="1">2.7.7.49</ecNumber>
    </recommendedName>
</protein>
<feature type="non-terminal residue" evidence="13">
    <location>
        <position position="2388"/>
    </location>
</feature>
<gene>
    <name evidence="13" type="ORF">A4X06_0g5593</name>
</gene>
<dbReference type="Gene3D" id="3.30.70.270">
    <property type="match status" value="2"/>
</dbReference>
<keyword evidence="3" id="KW-0548">Nucleotidyltransferase</keyword>
<feature type="compositionally biased region" description="Polar residues" evidence="10">
    <location>
        <begin position="1082"/>
        <end position="1091"/>
    </location>
</feature>
<dbReference type="GO" id="GO:0005634">
    <property type="term" value="C:nucleus"/>
    <property type="evidence" value="ECO:0007669"/>
    <property type="project" value="UniProtKB-ARBA"/>
</dbReference>
<dbReference type="SUPFAM" id="SSF50630">
    <property type="entry name" value="Acid proteases"/>
    <property type="match status" value="1"/>
</dbReference>
<dbReference type="Gene3D" id="1.10.340.70">
    <property type="match status" value="1"/>
</dbReference>